<dbReference type="EMBL" id="CP119311">
    <property type="protein sequence ID" value="WEK36946.1"/>
    <property type="molecule type" value="Genomic_DNA"/>
</dbReference>
<feature type="domain" description="Mechanosensitive ion channel MscS" evidence="8">
    <location>
        <begin position="180"/>
        <end position="245"/>
    </location>
</feature>
<dbReference type="InterPro" id="IPR049142">
    <property type="entry name" value="MS_channel_1st"/>
</dbReference>
<organism evidence="11 12">
    <name type="scientific">Candidatus Pseudobacter hemicellulosilyticus</name>
    <dbReference type="NCBI Taxonomy" id="3121375"/>
    <lineage>
        <taxon>Bacteria</taxon>
        <taxon>Pseudomonadati</taxon>
        <taxon>Bacteroidota</taxon>
        <taxon>Chitinophagia</taxon>
        <taxon>Chitinophagales</taxon>
        <taxon>Chitinophagaceae</taxon>
        <taxon>Pseudobacter</taxon>
    </lineage>
</organism>
<dbReference type="InterPro" id="IPR011066">
    <property type="entry name" value="MscS_channel_C_sf"/>
</dbReference>
<dbReference type="Pfam" id="PF21082">
    <property type="entry name" value="MS_channel_3rd"/>
    <property type="match status" value="1"/>
</dbReference>
<dbReference type="InterPro" id="IPR006685">
    <property type="entry name" value="MscS_channel_2nd"/>
</dbReference>
<reference evidence="11" key="1">
    <citation type="submission" date="2023-03" db="EMBL/GenBank/DDBJ databases">
        <title>Andean soil-derived lignocellulolytic bacterial consortium as a source of novel taxa and putative plastic-active enzymes.</title>
        <authorList>
            <person name="Diaz-Garcia L."/>
            <person name="Chuvochina M."/>
            <person name="Feuerriegel G."/>
            <person name="Bunk B."/>
            <person name="Sproer C."/>
            <person name="Streit W.R."/>
            <person name="Rodriguez L.M."/>
            <person name="Overmann J."/>
            <person name="Jimenez D.J."/>
        </authorList>
    </citation>
    <scope>NUCLEOTIDE SEQUENCE</scope>
    <source>
        <strain evidence="11">MAG 7</strain>
    </source>
</reference>
<evidence type="ECO:0000256" key="3">
    <source>
        <dbReference type="ARBA" id="ARBA00022475"/>
    </source>
</evidence>
<evidence type="ECO:0000256" key="4">
    <source>
        <dbReference type="ARBA" id="ARBA00022692"/>
    </source>
</evidence>
<comment type="subcellular location">
    <subcellularLocation>
        <location evidence="1">Cell membrane</location>
        <topology evidence="1">Multi-pass membrane protein</topology>
    </subcellularLocation>
</comment>
<evidence type="ECO:0000313" key="12">
    <source>
        <dbReference type="Proteomes" id="UP001220610"/>
    </source>
</evidence>
<evidence type="ECO:0000259" key="8">
    <source>
        <dbReference type="Pfam" id="PF00924"/>
    </source>
</evidence>
<accession>A0AAJ5WTS5</accession>
<evidence type="ECO:0000259" key="10">
    <source>
        <dbReference type="Pfam" id="PF21088"/>
    </source>
</evidence>
<evidence type="ECO:0000313" key="11">
    <source>
        <dbReference type="EMBL" id="WEK36946.1"/>
    </source>
</evidence>
<keyword evidence="5 7" id="KW-1133">Transmembrane helix</keyword>
<feature type="domain" description="Mechanosensitive ion channel MscS C-terminal" evidence="9">
    <location>
        <begin position="253"/>
        <end position="337"/>
    </location>
</feature>
<feature type="transmembrane region" description="Helical" evidence="7">
    <location>
        <begin position="164"/>
        <end position="192"/>
    </location>
</feature>
<feature type="transmembrane region" description="Helical" evidence="7">
    <location>
        <begin position="56"/>
        <end position="78"/>
    </location>
</feature>
<gene>
    <name evidence="11" type="ORF">P0Y53_05475</name>
</gene>
<evidence type="ECO:0000256" key="6">
    <source>
        <dbReference type="ARBA" id="ARBA00023136"/>
    </source>
</evidence>
<dbReference type="InterPro" id="IPR023408">
    <property type="entry name" value="MscS_beta-dom_sf"/>
</dbReference>
<dbReference type="PANTHER" id="PTHR30566:SF25">
    <property type="entry name" value="INNER MEMBRANE PROTEIN"/>
    <property type="match status" value="1"/>
</dbReference>
<sequence>MEPFWEKVVWGNTLLAYMYAAGGMLLAWLVIRLLRKKVLTQVQKWIARTTNRLDDLVFSVGSRFVLPWLYLLVNYNILLQLRLSVRVDRVLAVAMAAVTMYYIVRIINHILHVSITGIMRRKGESEFRIRQLNGAMLALKALIWLIGIVFLIDNLGYNVTTFIAGLGVGGIAIALAAQTVLGDLFSYFVIFFDKPFEIGDYIAIGDKGGTIEYIGVKTTRIRSLSGEQLVLTNSDLTKLTIQNFKTLEKRREVLSLNVVYQTTEARLEAIPGMIKQIIESQELTTFDRAHLNRFGEYSINFEIVYLIQTADYNKYMDVRQAVLLAIFQRFRKEGIDFAYPTQTLYQKARAGESPVNGMVKELRPDAGDSEGIRENM</sequence>
<feature type="transmembrane region" description="Helical" evidence="7">
    <location>
        <begin position="132"/>
        <end position="152"/>
    </location>
</feature>
<evidence type="ECO:0000256" key="5">
    <source>
        <dbReference type="ARBA" id="ARBA00022989"/>
    </source>
</evidence>
<dbReference type="GO" id="GO:0005886">
    <property type="term" value="C:plasma membrane"/>
    <property type="evidence" value="ECO:0007669"/>
    <property type="project" value="UniProtKB-SubCell"/>
</dbReference>
<feature type="transmembrane region" description="Helical" evidence="7">
    <location>
        <begin position="14"/>
        <end position="35"/>
    </location>
</feature>
<dbReference type="Pfam" id="PF21088">
    <property type="entry name" value="MS_channel_1st"/>
    <property type="match status" value="1"/>
</dbReference>
<dbReference type="Gene3D" id="2.30.30.60">
    <property type="match status" value="1"/>
</dbReference>
<dbReference type="AlphaFoldDB" id="A0AAJ5WTS5"/>
<dbReference type="Pfam" id="PF00924">
    <property type="entry name" value="MS_channel_2nd"/>
    <property type="match status" value="1"/>
</dbReference>
<dbReference type="Proteomes" id="UP001220610">
    <property type="component" value="Chromosome"/>
</dbReference>
<keyword evidence="3" id="KW-1003">Cell membrane</keyword>
<dbReference type="SUPFAM" id="SSF50182">
    <property type="entry name" value="Sm-like ribonucleoproteins"/>
    <property type="match status" value="1"/>
</dbReference>
<dbReference type="GO" id="GO:0008381">
    <property type="term" value="F:mechanosensitive monoatomic ion channel activity"/>
    <property type="evidence" value="ECO:0007669"/>
    <property type="project" value="UniProtKB-ARBA"/>
</dbReference>
<keyword evidence="4 7" id="KW-0812">Transmembrane</keyword>
<evidence type="ECO:0000256" key="2">
    <source>
        <dbReference type="ARBA" id="ARBA00008017"/>
    </source>
</evidence>
<evidence type="ECO:0000256" key="1">
    <source>
        <dbReference type="ARBA" id="ARBA00004651"/>
    </source>
</evidence>
<keyword evidence="6 7" id="KW-0472">Membrane</keyword>
<proteinExistence type="inferred from homology"/>
<evidence type="ECO:0000256" key="7">
    <source>
        <dbReference type="SAM" id="Phobius"/>
    </source>
</evidence>
<dbReference type="SUPFAM" id="SSF82861">
    <property type="entry name" value="Mechanosensitive channel protein MscS (YggB), transmembrane region"/>
    <property type="match status" value="1"/>
</dbReference>
<dbReference type="Gene3D" id="3.30.70.100">
    <property type="match status" value="1"/>
</dbReference>
<dbReference type="InterPro" id="IPR010920">
    <property type="entry name" value="LSM_dom_sf"/>
</dbReference>
<comment type="similarity">
    <text evidence="2">Belongs to the MscS (TC 1.A.23) family.</text>
</comment>
<feature type="domain" description="Mechanosensitive ion channel transmembrane helices 2/3" evidence="10">
    <location>
        <begin position="139"/>
        <end position="178"/>
    </location>
</feature>
<dbReference type="InterPro" id="IPR049278">
    <property type="entry name" value="MS_channel_C"/>
</dbReference>
<evidence type="ECO:0000259" key="9">
    <source>
        <dbReference type="Pfam" id="PF21082"/>
    </source>
</evidence>
<dbReference type="PANTHER" id="PTHR30566">
    <property type="entry name" value="YNAI-RELATED MECHANOSENSITIVE ION CHANNEL"/>
    <property type="match status" value="1"/>
</dbReference>
<feature type="transmembrane region" description="Helical" evidence="7">
    <location>
        <begin position="90"/>
        <end position="111"/>
    </location>
</feature>
<dbReference type="InterPro" id="IPR011014">
    <property type="entry name" value="MscS_channel_TM-2"/>
</dbReference>
<protein>
    <submittedName>
        <fullName evidence="11">Mechanosensitive ion channel family protein</fullName>
    </submittedName>
</protein>
<dbReference type="Gene3D" id="1.10.287.1260">
    <property type="match status" value="1"/>
</dbReference>
<dbReference type="SUPFAM" id="SSF82689">
    <property type="entry name" value="Mechanosensitive channel protein MscS (YggB), C-terminal domain"/>
    <property type="match status" value="1"/>
</dbReference>
<name>A0AAJ5WTS5_9BACT</name>